<keyword evidence="1" id="KW-0732">Signal</keyword>
<evidence type="ECO:0000256" key="2">
    <source>
        <dbReference type="PROSITE-ProRule" id="PRU01360"/>
    </source>
</evidence>
<evidence type="ECO:0008006" key="8">
    <source>
        <dbReference type="Google" id="ProtNLM"/>
    </source>
</evidence>
<keyword evidence="2" id="KW-0472">Membrane</keyword>
<gene>
    <name evidence="6" type="ORF">PKOR_20125</name>
</gene>
<keyword evidence="2" id="KW-0812">Transmembrane</keyword>
<dbReference type="InterPro" id="IPR012910">
    <property type="entry name" value="Plug_dom"/>
</dbReference>
<protein>
    <recommendedName>
        <fullName evidence="8">TonB-dependent receptor plug domain-containing protein</fullName>
    </recommendedName>
</protein>
<evidence type="ECO:0000256" key="3">
    <source>
        <dbReference type="SAM" id="MobiDB-lite"/>
    </source>
</evidence>
<dbReference type="SUPFAM" id="SSF56935">
    <property type="entry name" value="Porins"/>
    <property type="match status" value="1"/>
</dbReference>
<name>A0A0E3ZJ14_9BACT</name>
<feature type="domain" description="Macroglobulin" evidence="4">
    <location>
        <begin position="38"/>
        <end position="122"/>
    </location>
</feature>
<evidence type="ECO:0000259" key="5">
    <source>
        <dbReference type="Pfam" id="PF07715"/>
    </source>
</evidence>
<dbReference type="AlphaFoldDB" id="A0A0E3ZJ14"/>
<dbReference type="KEGG" id="pko:PKOR_20125"/>
<dbReference type="OrthoDB" id="679547at2"/>
<dbReference type="GO" id="GO:0015344">
    <property type="term" value="F:siderophore uptake transmembrane transporter activity"/>
    <property type="evidence" value="ECO:0007669"/>
    <property type="project" value="TreeGrafter"/>
</dbReference>
<dbReference type="InterPro" id="IPR002890">
    <property type="entry name" value="MG2"/>
</dbReference>
<evidence type="ECO:0000313" key="7">
    <source>
        <dbReference type="Proteomes" id="UP000033109"/>
    </source>
</evidence>
<dbReference type="Gene3D" id="2.170.130.10">
    <property type="entry name" value="TonB-dependent receptor, plug domain"/>
    <property type="match status" value="1"/>
</dbReference>
<evidence type="ECO:0000259" key="4">
    <source>
        <dbReference type="Pfam" id="PF01835"/>
    </source>
</evidence>
<feature type="region of interest" description="Disordered" evidence="3">
    <location>
        <begin position="787"/>
        <end position="809"/>
    </location>
</feature>
<dbReference type="GO" id="GO:0009279">
    <property type="term" value="C:cell outer membrane"/>
    <property type="evidence" value="ECO:0007669"/>
    <property type="project" value="UniProtKB-SubCell"/>
</dbReference>
<proteinExistence type="inferred from homology"/>
<dbReference type="PANTHER" id="PTHR30069:SF29">
    <property type="entry name" value="HEMOGLOBIN AND HEMOGLOBIN-HAPTOGLOBIN-BINDING PROTEIN 1-RELATED"/>
    <property type="match status" value="1"/>
</dbReference>
<evidence type="ECO:0000313" key="6">
    <source>
        <dbReference type="EMBL" id="AKD04973.1"/>
    </source>
</evidence>
<dbReference type="Pfam" id="PF01835">
    <property type="entry name" value="MG2"/>
    <property type="match status" value="1"/>
</dbReference>
<reference evidence="6 7" key="1">
    <citation type="journal article" date="2015" name="Sci. Rep.">
        <title>Unraveling adaptation of Pontibacter korlensis to radiation and infertility in desert through complete genome and comparative transcriptomic analysis.</title>
        <authorList>
            <person name="Dai J."/>
            <person name="Dai W."/>
            <person name="Qiu C."/>
            <person name="Yang Z."/>
            <person name="Zhang Y."/>
            <person name="Zhou M."/>
            <person name="Zhang L."/>
            <person name="Fang C."/>
            <person name="Gao Q."/>
            <person name="Yang Q."/>
            <person name="Li X."/>
            <person name="Wang Z."/>
            <person name="Wang Z."/>
            <person name="Jia Z."/>
            <person name="Chen X."/>
        </authorList>
    </citation>
    <scope>NUCLEOTIDE SEQUENCE [LARGE SCALE GENOMIC DNA]</scope>
    <source>
        <strain evidence="6 7">X14-1T</strain>
    </source>
</reference>
<dbReference type="PANTHER" id="PTHR30069">
    <property type="entry name" value="TONB-DEPENDENT OUTER MEMBRANE RECEPTOR"/>
    <property type="match status" value="1"/>
</dbReference>
<feature type="domain" description="TonB-dependent receptor plug" evidence="5">
    <location>
        <begin position="606"/>
        <end position="697"/>
    </location>
</feature>
<comment type="similarity">
    <text evidence="2">Belongs to the TonB-dependent receptor family.</text>
</comment>
<comment type="subcellular location">
    <subcellularLocation>
        <location evidence="2">Cell outer membrane</location>
        <topology evidence="2">Multi-pass membrane protein</topology>
    </subcellularLocation>
</comment>
<dbReference type="Proteomes" id="UP000033109">
    <property type="component" value="Chromosome"/>
</dbReference>
<keyword evidence="2" id="KW-0813">Transport</keyword>
<sequence length="809" mass="89115">MMPVLLLASMAFISPQTDLTQRLESYLSTFRSQYAPEKVYVQTDKPYYAPGQAVWLKGYVVDAATLRPSAKSQVLYVDLLNASNQPVHQLILKAENGKAAGDMLLPDSLPAGTYTLAAYTQWMRNFGDGTFFTKTLQVLGPSDNTATAKTTSATEKIDFQFFPEGGDMVQGLKNRIAFKATGTAGKGVAVSGSVFDDQGQKLLDFSDLHLGMGAFELQPEAGRNYIARVKTSDGKSVEYVLPKAKTTGYLLRVDETTGNNLEISIAGNVNQQEPLVLTGISQDALKYSQAVSLQPGQTYRQQVPKSEFSTGIVRFNLSRANGEPLAERLVFVDHQDDLNINLTTNKSTFEGRELVTLQLEAKDKNGQPVATDFSLAITDDELVKQSKNSLGIKSYLLLTSDLKGYVEQPGYYFENDNPQRKQALQYLLMTQGWRRFSWQAATSGSFPSIQYPAEQDLTIKGKLVTKKDKPVANGEALLYLQGQHQAFITTETNRQGEFSFRGFDFTGDVDMVVQGTDARGRRKHLQVVMEEDSFIPKVATSNPFQAEALLPDARQDFLQASRQQQFASSNFNQAYTLRGILLPEVDIKGEKDVYVPFTLHREADVVIKGKDLTVAPSGNILESLQGRVAGVQIYRSGQNQFRARIRGQQTPPLYLVDGVPVSEGTLSMLSQFDINRVEILKDAASAAIYGGRASGGVIAIFTDHGGEEETEVEPGTYIIVHQAKGYNKVREFYSPRYEEPGEGSNEPDLRTTIYWNPSVKTDANGKATVTFYTADRSTTYRAIAEGVSDEGKPGSGTLTFQVSSKKLNP</sequence>
<dbReference type="PROSITE" id="PS52016">
    <property type="entry name" value="TONB_DEPENDENT_REC_3"/>
    <property type="match status" value="1"/>
</dbReference>
<dbReference type="InterPro" id="IPR039426">
    <property type="entry name" value="TonB-dep_rcpt-like"/>
</dbReference>
<dbReference type="GO" id="GO:0044718">
    <property type="term" value="P:siderophore transmembrane transport"/>
    <property type="evidence" value="ECO:0007669"/>
    <property type="project" value="TreeGrafter"/>
</dbReference>
<dbReference type="Pfam" id="PF07715">
    <property type="entry name" value="Plug"/>
    <property type="match status" value="1"/>
</dbReference>
<dbReference type="STRING" id="400092.PKOR_20125"/>
<dbReference type="PATRIC" id="fig|400092.3.peg.4409"/>
<dbReference type="EMBL" id="CP009621">
    <property type="protein sequence ID" value="AKD04973.1"/>
    <property type="molecule type" value="Genomic_DNA"/>
</dbReference>
<accession>A0A0E3ZJ14</accession>
<keyword evidence="7" id="KW-1185">Reference proteome</keyword>
<dbReference type="Gene3D" id="2.60.40.1930">
    <property type="match status" value="1"/>
</dbReference>
<dbReference type="InterPro" id="IPR037066">
    <property type="entry name" value="Plug_dom_sf"/>
</dbReference>
<dbReference type="RefSeq" id="WP_046313075.1">
    <property type="nucleotide sequence ID" value="NZ_CP009621.1"/>
</dbReference>
<keyword evidence="2" id="KW-1134">Transmembrane beta strand</keyword>
<feature type="compositionally biased region" description="Polar residues" evidence="3">
    <location>
        <begin position="796"/>
        <end position="809"/>
    </location>
</feature>
<evidence type="ECO:0000256" key="1">
    <source>
        <dbReference type="ARBA" id="ARBA00022729"/>
    </source>
</evidence>
<dbReference type="HOGENOM" id="CLU_013214_1_0_10"/>
<dbReference type="GO" id="GO:0004866">
    <property type="term" value="F:endopeptidase inhibitor activity"/>
    <property type="evidence" value="ECO:0007669"/>
    <property type="project" value="InterPro"/>
</dbReference>
<keyword evidence="2" id="KW-0998">Cell outer membrane</keyword>
<organism evidence="6 7">
    <name type="scientific">Pontibacter korlensis</name>
    <dbReference type="NCBI Taxonomy" id="400092"/>
    <lineage>
        <taxon>Bacteria</taxon>
        <taxon>Pseudomonadati</taxon>
        <taxon>Bacteroidota</taxon>
        <taxon>Cytophagia</taxon>
        <taxon>Cytophagales</taxon>
        <taxon>Hymenobacteraceae</taxon>
        <taxon>Pontibacter</taxon>
    </lineage>
</organism>